<reference evidence="1" key="1">
    <citation type="submission" date="2021-02" db="EMBL/GenBank/DDBJ databases">
        <authorList>
            <consortium name="DOE Joint Genome Institute"/>
            <person name="Ahrendt S."/>
            <person name="Looney B.P."/>
            <person name="Miyauchi S."/>
            <person name="Morin E."/>
            <person name="Drula E."/>
            <person name="Courty P.E."/>
            <person name="Chicoki N."/>
            <person name="Fauchery L."/>
            <person name="Kohler A."/>
            <person name="Kuo A."/>
            <person name="Labutti K."/>
            <person name="Pangilinan J."/>
            <person name="Lipzen A."/>
            <person name="Riley R."/>
            <person name="Andreopoulos W."/>
            <person name="He G."/>
            <person name="Johnson J."/>
            <person name="Barry K.W."/>
            <person name="Grigoriev I.V."/>
            <person name="Nagy L."/>
            <person name="Hibbett D."/>
            <person name="Henrissat B."/>
            <person name="Matheny P.B."/>
            <person name="Labbe J."/>
            <person name="Martin F."/>
        </authorList>
    </citation>
    <scope>NUCLEOTIDE SEQUENCE</scope>
    <source>
        <strain evidence="1">EC-137</strain>
    </source>
</reference>
<organism evidence="1 2">
    <name type="scientific">Vararia minispora EC-137</name>
    <dbReference type="NCBI Taxonomy" id="1314806"/>
    <lineage>
        <taxon>Eukaryota</taxon>
        <taxon>Fungi</taxon>
        <taxon>Dikarya</taxon>
        <taxon>Basidiomycota</taxon>
        <taxon>Agaricomycotina</taxon>
        <taxon>Agaricomycetes</taxon>
        <taxon>Russulales</taxon>
        <taxon>Lachnocladiaceae</taxon>
        <taxon>Vararia</taxon>
    </lineage>
</organism>
<keyword evidence="2" id="KW-1185">Reference proteome</keyword>
<dbReference type="EMBL" id="MU273649">
    <property type="protein sequence ID" value="KAI0029920.1"/>
    <property type="molecule type" value="Genomic_DNA"/>
</dbReference>
<name>A0ACB8QEC7_9AGAM</name>
<accession>A0ACB8QEC7</accession>
<gene>
    <name evidence="1" type="ORF">K488DRAFT_88260</name>
</gene>
<evidence type="ECO:0000313" key="1">
    <source>
        <dbReference type="EMBL" id="KAI0029920.1"/>
    </source>
</evidence>
<reference evidence="1" key="2">
    <citation type="journal article" date="2022" name="New Phytol.">
        <title>Evolutionary transition to the ectomycorrhizal habit in the genomes of a hyperdiverse lineage of mushroom-forming fungi.</title>
        <authorList>
            <person name="Looney B."/>
            <person name="Miyauchi S."/>
            <person name="Morin E."/>
            <person name="Drula E."/>
            <person name="Courty P.E."/>
            <person name="Kohler A."/>
            <person name="Kuo A."/>
            <person name="LaButti K."/>
            <person name="Pangilinan J."/>
            <person name="Lipzen A."/>
            <person name="Riley R."/>
            <person name="Andreopoulos W."/>
            <person name="He G."/>
            <person name="Johnson J."/>
            <person name="Nolan M."/>
            <person name="Tritt A."/>
            <person name="Barry K.W."/>
            <person name="Grigoriev I.V."/>
            <person name="Nagy L.G."/>
            <person name="Hibbett D."/>
            <person name="Henrissat B."/>
            <person name="Matheny P.B."/>
            <person name="Labbe J."/>
            <person name="Martin F.M."/>
        </authorList>
    </citation>
    <scope>NUCLEOTIDE SEQUENCE</scope>
    <source>
        <strain evidence="1">EC-137</strain>
    </source>
</reference>
<evidence type="ECO:0000313" key="2">
    <source>
        <dbReference type="Proteomes" id="UP000814128"/>
    </source>
</evidence>
<protein>
    <submittedName>
        <fullName evidence="1">Peptidase S28</fullName>
    </submittedName>
</protein>
<sequence length="525" mass="57541">MLLFLLLSAAPLAYALVRRARPLPLPDPLPLTESERRSRVVQGVNGPVELPPLDTIYYFDQLIDHNDASKGTFQQRYWMNWEWYALGGPVVLATPGESDASNFAGYVTNRSIIGTIAQQEHGASVLFEHRFFGASNPYPDLSVESLRMLTLQQSIDDVEYFVKNVQLPMPGSQAVASNVPWVFVGGSYSGALTAWTMVNKPGLFQAGYATSAVVQTIADFWQYFEPIREYMPQNCSADVQAVVARFDDLAQNATAFDALKAEFGMADVQHADDVTSALRGPLSAWQALKPTTRPGAPFFQFCDALEVKDGQNAGAEGWGLDYAVSAWGAWFKDVYLPESCGPIPYSKCLGSYDATDAYYTDISVGNAERAWFWLVCNEVGWFQDTAPDGHPTLVSRLLHPSNQELRQCQLMFPEAFPSAPPLAPIRTTNTRYSGWDLDVQNIFFANGQRDPWRDATVSADGIAPAHISATHIGVHDGVHVVDLVTANNIDPTVRAVQEQGLALVKGWLAGATPGGRGVRGVVGRR</sequence>
<comment type="caution">
    <text evidence="1">The sequence shown here is derived from an EMBL/GenBank/DDBJ whole genome shotgun (WGS) entry which is preliminary data.</text>
</comment>
<proteinExistence type="predicted"/>
<dbReference type="Proteomes" id="UP000814128">
    <property type="component" value="Unassembled WGS sequence"/>
</dbReference>